<organism evidence="1 2">
    <name type="scientific">Paraburkholderia dioscoreae</name>
    <dbReference type="NCBI Taxonomy" id="2604047"/>
    <lineage>
        <taxon>Bacteria</taxon>
        <taxon>Pseudomonadati</taxon>
        <taxon>Pseudomonadota</taxon>
        <taxon>Betaproteobacteria</taxon>
        <taxon>Burkholderiales</taxon>
        <taxon>Burkholderiaceae</taxon>
        <taxon>Paraburkholderia</taxon>
    </lineage>
</organism>
<accession>A0A5Q4Z2H7</accession>
<evidence type="ECO:0000313" key="1">
    <source>
        <dbReference type="EMBL" id="VVD30092.1"/>
    </source>
</evidence>
<reference evidence="1 2" key="1">
    <citation type="submission" date="2019-08" db="EMBL/GenBank/DDBJ databases">
        <authorList>
            <person name="Herpell B J."/>
        </authorList>
    </citation>
    <scope>NUCLEOTIDE SEQUENCE [LARGE SCALE GENOMIC DNA]</scope>
    <source>
        <strain evidence="2">Msb3</strain>
    </source>
</reference>
<name>A0A5Q4Z2H7_9BURK</name>
<dbReference type="AlphaFoldDB" id="A0A5Q4Z2H7"/>
<dbReference type="Proteomes" id="UP000325811">
    <property type="component" value="Chromosome I"/>
</dbReference>
<dbReference type="EMBL" id="LR699553">
    <property type="protein sequence ID" value="VVD30092.1"/>
    <property type="molecule type" value="Genomic_DNA"/>
</dbReference>
<proteinExistence type="predicted"/>
<gene>
    <name evidence="1" type="ORF">PDMSB3_3636</name>
</gene>
<sequence length="81" mass="8578">MKTGVARVTVNANANGSLDSSTGSKSEGAAEMACVIPGESRMVQLYLSGLQNKNIQLYYKIAGNGVGIFVSFPRHRGKDTN</sequence>
<protein>
    <submittedName>
        <fullName evidence="1">Uncharacterized protein</fullName>
    </submittedName>
</protein>
<evidence type="ECO:0000313" key="2">
    <source>
        <dbReference type="Proteomes" id="UP000325811"/>
    </source>
</evidence>
<dbReference type="KEGG" id="pdio:PDMSB3_3636"/>
<keyword evidence="2" id="KW-1185">Reference proteome</keyword>